<dbReference type="Gene3D" id="1.20.1280.50">
    <property type="match status" value="1"/>
</dbReference>
<dbReference type="SUPFAM" id="SSF53335">
    <property type="entry name" value="S-adenosyl-L-methionine-dependent methyltransferases"/>
    <property type="match status" value="1"/>
</dbReference>
<protein>
    <recommendedName>
        <fullName evidence="2">F-box domain-containing protein</fullName>
    </recommendedName>
</protein>
<dbReference type="InterPro" id="IPR001810">
    <property type="entry name" value="F-box_dom"/>
</dbReference>
<gene>
    <name evidence="3" type="ORF">IFM89_028406</name>
</gene>
<dbReference type="Gene3D" id="3.40.50.150">
    <property type="entry name" value="Vaccinia Virus protein VP39"/>
    <property type="match status" value="1"/>
</dbReference>
<evidence type="ECO:0000259" key="2">
    <source>
        <dbReference type="PROSITE" id="PS50181"/>
    </source>
</evidence>
<comment type="caution">
    <text evidence="3">The sequence shown here is derived from an EMBL/GenBank/DDBJ whole genome shotgun (WGS) entry which is preliminary data.</text>
</comment>
<dbReference type="CDD" id="cd22157">
    <property type="entry name" value="F-box_AtFBW1-like"/>
    <property type="match status" value="1"/>
</dbReference>
<evidence type="ECO:0000256" key="1">
    <source>
        <dbReference type="SAM" id="MobiDB-lite"/>
    </source>
</evidence>
<reference evidence="3 4" key="1">
    <citation type="submission" date="2020-10" db="EMBL/GenBank/DDBJ databases">
        <title>The Coptis chinensis genome and diversification of protoberbering-type alkaloids.</title>
        <authorList>
            <person name="Wang B."/>
            <person name="Shu S."/>
            <person name="Song C."/>
            <person name="Liu Y."/>
        </authorList>
    </citation>
    <scope>NUCLEOTIDE SEQUENCE [LARGE SCALE GENOMIC DNA]</scope>
    <source>
        <strain evidence="3">HL-2020</strain>
        <tissue evidence="3">Leaf</tissue>
    </source>
</reference>
<name>A0A835H9G4_9MAGN</name>
<accession>A0A835H9G4</accession>
<dbReference type="InterPro" id="IPR036047">
    <property type="entry name" value="F-box-like_dom_sf"/>
</dbReference>
<organism evidence="3 4">
    <name type="scientific">Coptis chinensis</name>
    <dbReference type="NCBI Taxonomy" id="261450"/>
    <lineage>
        <taxon>Eukaryota</taxon>
        <taxon>Viridiplantae</taxon>
        <taxon>Streptophyta</taxon>
        <taxon>Embryophyta</taxon>
        <taxon>Tracheophyta</taxon>
        <taxon>Spermatophyta</taxon>
        <taxon>Magnoliopsida</taxon>
        <taxon>Ranunculales</taxon>
        <taxon>Ranunculaceae</taxon>
        <taxon>Coptidoideae</taxon>
        <taxon>Coptis</taxon>
    </lineage>
</organism>
<dbReference type="InterPro" id="IPR029063">
    <property type="entry name" value="SAM-dependent_MTases_sf"/>
</dbReference>
<dbReference type="InterPro" id="IPR050796">
    <property type="entry name" value="SCF_F-box_component"/>
</dbReference>
<feature type="domain" description="F-box" evidence="2">
    <location>
        <begin position="37"/>
        <end position="87"/>
    </location>
</feature>
<dbReference type="SUPFAM" id="SSF81383">
    <property type="entry name" value="F-box domain"/>
    <property type="match status" value="1"/>
</dbReference>
<dbReference type="PANTHER" id="PTHR31672">
    <property type="entry name" value="BNACNNG10540D PROTEIN"/>
    <property type="match status" value="1"/>
</dbReference>
<dbReference type="InterPro" id="IPR006527">
    <property type="entry name" value="F-box-assoc_dom_typ1"/>
</dbReference>
<dbReference type="EMBL" id="JADFTS010000008">
    <property type="protein sequence ID" value="KAF9594152.1"/>
    <property type="molecule type" value="Genomic_DNA"/>
</dbReference>
<evidence type="ECO:0000313" key="3">
    <source>
        <dbReference type="EMBL" id="KAF9594152.1"/>
    </source>
</evidence>
<sequence length="688" mass="77283">MAFIKTKHNHDTLCSTFRSPQEGLIYSSSTNNLLAKLSSFHLLPEDVVFQILLCLPVVSLLQFKSVCKLWHSVIERPHFITQHFRRPQADNLLVMDPTHAFDNFIYDLNFSLLSGDNLEVSQDVDLPLCFRERSGGNHGLARAIRFGSMSASCNGIVCLHHRPGSDVSLWNPAMRQSRVLPKSPVPFPQADGLINIFVGFVFDVKTIEYKVVRFYFTGYGLKRRVDVYNLSTDSWKTLDVCLPVDFIASDPKTPYRDGTYCWLGRNDYSENPSSMILSFDITNEVFDTIPLPDIYSSNPRCSIPGYILVLAILQGKIACIEFRGVSLETESWNFEIWVLNEYGVKESWTKLCKLRFGNIGSWADPIGCLDSQIIMLLRKKHCSCDPLKCYCDRSTMMTEMCLCNPVTQERKILPVHITDPYNLKVVVYKESLVSIKNINDAAIGTTCAVKPRICFQDAVKEQGIIAKTISATQERSDGLKELEKRMSDLQEQKQVEKASSAATRGTQPLENAKPHKRSQPQAQVGFRLHMIPLLGLADTLLGGGIAIKVVMAEKLPLQWLNRGCIKSTDVKMLQPMKPMKAAHARNQHMQGRVNLNNPESPDHKFWLSVDQRRILFEMAFLMADQALVTPGKLVYDPFVGTGSILVGAAHSGGNDDNVLTEDGSTDTHFPGHPCFKLVAACEQILNFR</sequence>
<dbReference type="InterPro" id="IPR017451">
    <property type="entry name" value="F-box-assoc_interact_dom"/>
</dbReference>
<feature type="compositionally biased region" description="Polar residues" evidence="1">
    <location>
        <begin position="500"/>
        <end position="509"/>
    </location>
</feature>
<dbReference type="SMART" id="SM00256">
    <property type="entry name" value="FBOX"/>
    <property type="match status" value="1"/>
</dbReference>
<feature type="region of interest" description="Disordered" evidence="1">
    <location>
        <begin position="487"/>
        <end position="520"/>
    </location>
</feature>
<proteinExistence type="predicted"/>
<dbReference type="Proteomes" id="UP000631114">
    <property type="component" value="Unassembled WGS sequence"/>
</dbReference>
<keyword evidence="4" id="KW-1185">Reference proteome</keyword>
<dbReference type="Pfam" id="PF07734">
    <property type="entry name" value="FBA_1"/>
    <property type="match status" value="1"/>
</dbReference>
<evidence type="ECO:0000313" key="4">
    <source>
        <dbReference type="Proteomes" id="UP000631114"/>
    </source>
</evidence>
<dbReference type="PANTHER" id="PTHR31672:SF13">
    <property type="entry name" value="F-BOX PROTEIN CPR30-LIKE"/>
    <property type="match status" value="1"/>
</dbReference>
<dbReference type="OrthoDB" id="296065at2759"/>
<dbReference type="PROSITE" id="PS50181">
    <property type="entry name" value="FBOX"/>
    <property type="match status" value="1"/>
</dbReference>
<dbReference type="NCBIfam" id="TIGR01640">
    <property type="entry name" value="F_box_assoc_1"/>
    <property type="match status" value="1"/>
</dbReference>
<dbReference type="AlphaFoldDB" id="A0A835H9G4"/>
<dbReference type="Pfam" id="PF00646">
    <property type="entry name" value="F-box"/>
    <property type="match status" value="1"/>
</dbReference>
<feature type="compositionally biased region" description="Basic and acidic residues" evidence="1">
    <location>
        <begin position="487"/>
        <end position="496"/>
    </location>
</feature>